<dbReference type="PROSITE" id="PS00678">
    <property type="entry name" value="WD_REPEATS_1"/>
    <property type="match status" value="2"/>
</dbReference>
<dbReference type="Proteomes" id="UP000398389">
    <property type="component" value="Unassembled WGS sequence"/>
</dbReference>
<gene>
    <name evidence="6" type="ORF">SAPINGB_P004723</name>
</gene>
<dbReference type="PRINTS" id="PR00320">
    <property type="entry name" value="GPROTEINBRPT"/>
</dbReference>
<dbReference type="EMBL" id="CABVLU010000003">
    <property type="protein sequence ID" value="VVT55758.1"/>
    <property type="molecule type" value="Genomic_DNA"/>
</dbReference>
<dbReference type="InterPro" id="IPR044285">
    <property type="entry name" value="PWP1"/>
</dbReference>
<dbReference type="AlphaFoldDB" id="A0A5E8BVR5"/>
<feature type="compositionally biased region" description="Acidic residues" evidence="5">
    <location>
        <begin position="71"/>
        <end position="103"/>
    </location>
</feature>
<dbReference type="OrthoDB" id="270624at2759"/>
<dbReference type="InterPro" id="IPR015943">
    <property type="entry name" value="WD40/YVTN_repeat-like_dom_sf"/>
</dbReference>
<dbReference type="InterPro" id="IPR019775">
    <property type="entry name" value="WD40_repeat_CS"/>
</dbReference>
<dbReference type="InterPro" id="IPR036322">
    <property type="entry name" value="WD40_repeat_dom_sf"/>
</dbReference>
<sequence length="559" mass="62625">MSLISATSWVPKGFASQLPVKYDFDDEEMDRLAGLARLQLEEAQDELEEEEEEIAETSNKEKISTLKKDEEDGDLALDEDLKEYDLEHYDDDDDDANKEDDGEGMAMFSNIKNLVYHANGEDDPYITLPSKEEEEEERREWEIYPTDNLILATKTEEEVSTLEVYVYDDKALDGGDEDDEDEDGRHDSNLYIHHDIMLPSFPLCVEWLDFRVGKAREGHVGPDGVVAPGNFAAVGTFEPEIELWNVDAVDSPLPDMILGAKPDDDNTVLTDADKQLKKKKKKKAIKKKINDQYHIDAVLALAANRVHRNLLVSGSADTTVKLWDLNEGVCARSLQLHDDKVSSVRWNPEQGTVLLSGGFDRRAVVSDLRAAGSESARRSWSVESDIEGVKWDRDGVHFYVGTESGIVHKFDARVADKSVWKLQAHDSEVSTFDVNPHVDGFMVTGSSDKTIKLWDLSSATEGGKGPSMILSRDLDVGKVFSVGFAPDREVLGHIVVAGASGKLKVWDSLSNRTVYERIGRKYNVQQRKKEKLAEAEEDDEEEEEDDDDEFAGNSSDEDV</sequence>
<feature type="region of interest" description="Disordered" evidence="5">
    <location>
        <begin position="43"/>
        <end position="103"/>
    </location>
</feature>
<protein>
    <submittedName>
        <fullName evidence="6">Uncharacterized protein</fullName>
    </submittedName>
</protein>
<keyword evidence="3" id="KW-0677">Repeat</keyword>
<dbReference type="PANTHER" id="PTHR14091:SF0">
    <property type="entry name" value="PERIODIC TRYPTOPHAN PROTEIN 1 HOMOLOG"/>
    <property type="match status" value="1"/>
</dbReference>
<dbReference type="InterPro" id="IPR001680">
    <property type="entry name" value="WD40_rpt"/>
</dbReference>
<keyword evidence="2 4" id="KW-0853">WD repeat</keyword>
<dbReference type="Gene3D" id="2.130.10.10">
    <property type="entry name" value="YVTN repeat-like/Quinoprotein amine dehydrogenase"/>
    <property type="match status" value="1"/>
</dbReference>
<dbReference type="InterPro" id="IPR020472">
    <property type="entry name" value="WD40_PAC1"/>
</dbReference>
<evidence type="ECO:0000256" key="3">
    <source>
        <dbReference type="ARBA" id="ARBA00022737"/>
    </source>
</evidence>
<organism evidence="6 7">
    <name type="scientific">Magnusiomyces paraingens</name>
    <dbReference type="NCBI Taxonomy" id="2606893"/>
    <lineage>
        <taxon>Eukaryota</taxon>
        <taxon>Fungi</taxon>
        <taxon>Dikarya</taxon>
        <taxon>Ascomycota</taxon>
        <taxon>Saccharomycotina</taxon>
        <taxon>Dipodascomycetes</taxon>
        <taxon>Dipodascales</taxon>
        <taxon>Dipodascaceae</taxon>
        <taxon>Magnusiomyces</taxon>
    </lineage>
</organism>
<evidence type="ECO:0000256" key="5">
    <source>
        <dbReference type="SAM" id="MobiDB-lite"/>
    </source>
</evidence>
<evidence type="ECO:0000313" key="6">
    <source>
        <dbReference type="EMBL" id="VVT55758.1"/>
    </source>
</evidence>
<dbReference type="Pfam" id="PF00400">
    <property type="entry name" value="WD40"/>
    <property type="match status" value="3"/>
</dbReference>
<feature type="compositionally biased region" description="Acidic residues" evidence="5">
    <location>
        <begin position="535"/>
        <end position="559"/>
    </location>
</feature>
<keyword evidence="7" id="KW-1185">Reference proteome</keyword>
<dbReference type="GO" id="GO:0006364">
    <property type="term" value="P:rRNA processing"/>
    <property type="evidence" value="ECO:0007669"/>
    <property type="project" value="InterPro"/>
</dbReference>
<proteinExistence type="predicted"/>
<reference evidence="6 7" key="1">
    <citation type="submission" date="2019-09" db="EMBL/GenBank/DDBJ databases">
        <authorList>
            <person name="Brejova B."/>
        </authorList>
    </citation>
    <scope>NUCLEOTIDE SEQUENCE [LARGE SCALE GENOMIC DNA]</scope>
</reference>
<dbReference type="PROSITE" id="PS50294">
    <property type="entry name" value="WD_REPEATS_REGION"/>
    <property type="match status" value="2"/>
</dbReference>
<feature type="compositionally biased region" description="Basic and acidic residues" evidence="5">
    <location>
        <begin position="58"/>
        <end position="70"/>
    </location>
</feature>
<dbReference type="PANTHER" id="PTHR14091">
    <property type="entry name" value="PERIODIC TRYPTOPHAN PROTEIN 1"/>
    <property type="match status" value="1"/>
</dbReference>
<feature type="compositionally biased region" description="Acidic residues" evidence="5">
    <location>
        <begin position="43"/>
        <end position="55"/>
    </location>
</feature>
<evidence type="ECO:0000256" key="1">
    <source>
        <dbReference type="ARBA" id="ARBA00022553"/>
    </source>
</evidence>
<feature type="repeat" description="WD" evidence="4">
    <location>
        <begin position="291"/>
        <end position="333"/>
    </location>
</feature>
<feature type="repeat" description="WD" evidence="4">
    <location>
        <begin position="422"/>
        <end position="458"/>
    </location>
</feature>
<accession>A0A5E8BVR5</accession>
<dbReference type="RefSeq" id="XP_031855329.1">
    <property type="nucleotide sequence ID" value="XM_031999438.1"/>
</dbReference>
<keyword evidence="1" id="KW-0597">Phosphoprotein</keyword>
<dbReference type="SUPFAM" id="SSF50978">
    <property type="entry name" value="WD40 repeat-like"/>
    <property type="match status" value="1"/>
</dbReference>
<evidence type="ECO:0000313" key="7">
    <source>
        <dbReference type="Proteomes" id="UP000398389"/>
    </source>
</evidence>
<dbReference type="SMART" id="SM00320">
    <property type="entry name" value="WD40"/>
    <property type="match status" value="5"/>
</dbReference>
<feature type="region of interest" description="Disordered" evidence="5">
    <location>
        <begin position="524"/>
        <end position="559"/>
    </location>
</feature>
<evidence type="ECO:0000256" key="2">
    <source>
        <dbReference type="ARBA" id="ARBA00022574"/>
    </source>
</evidence>
<name>A0A5E8BVR5_9ASCO</name>
<dbReference type="GO" id="GO:0005634">
    <property type="term" value="C:nucleus"/>
    <property type="evidence" value="ECO:0007669"/>
    <property type="project" value="TreeGrafter"/>
</dbReference>
<dbReference type="PROSITE" id="PS50082">
    <property type="entry name" value="WD_REPEATS_2"/>
    <property type="match status" value="2"/>
</dbReference>
<dbReference type="GeneID" id="43583538"/>
<evidence type="ECO:0000256" key="4">
    <source>
        <dbReference type="PROSITE-ProRule" id="PRU00221"/>
    </source>
</evidence>